<feature type="region of interest" description="Disordered" evidence="1">
    <location>
        <begin position="31"/>
        <end position="52"/>
    </location>
</feature>
<evidence type="ECO:0000313" key="3">
    <source>
        <dbReference type="Proteomes" id="UP001229421"/>
    </source>
</evidence>
<protein>
    <submittedName>
        <fullName evidence="2">Uncharacterized protein</fullName>
    </submittedName>
</protein>
<keyword evidence="3" id="KW-1185">Reference proteome</keyword>
<accession>A0AAD8NGJ7</accession>
<name>A0AAD8NGJ7_TARER</name>
<comment type="caution">
    <text evidence="2">The sequence shown here is derived from an EMBL/GenBank/DDBJ whole genome shotgun (WGS) entry which is preliminary data.</text>
</comment>
<proteinExistence type="predicted"/>
<dbReference type="Proteomes" id="UP001229421">
    <property type="component" value="Unassembled WGS sequence"/>
</dbReference>
<evidence type="ECO:0000256" key="1">
    <source>
        <dbReference type="SAM" id="MobiDB-lite"/>
    </source>
</evidence>
<gene>
    <name evidence="2" type="ORF">QVD17_30973</name>
</gene>
<reference evidence="2" key="1">
    <citation type="journal article" date="2023" name="bioRxiv">
        <title>Improved chromosome-level genome assembly for marigold (Tagetes erecta).</title>
        <authorList>
            <person name="Jiang F."/>
            <person name="Yuan L."/>
            <person name="Wang S."/>
            <person name="Wang H."/>
            <person name="Xu D."/>
            <person name="Wang A."/>
            <person name="Fan W."/>
        </authorList>
    </citation>
    <scope>NUCLEOTIDE SEQUENCE</scope>
    <source>
        <strain evidence="2">WSJ</strain>
        <tissue evidence="2">Leaf</tissue>
    </source>
</reference>
<evidence type="ECO:0000313" key="2">
    <source>
        <dbReference type="EMBL" id="KAK1415200.1"/>
    </source>
</evidence>
<organism evidence="2 3">
    <name type="scientific">Tagetes erecta</name>
    <name type="common">African marigold</name>
    <dbReference type="NCBI Taxonomy" id="13708"/>
    <lineage>
        <taxon>Eukaryota</taxon>
        <taxon>Viridiplantae</taxon>
        <taxon>Streptophyta</taxon>
        <taxon>Embryophyta</taxon>
        <taxon>Tracheophyta</taxon>
        <taxon>Spermatophyta</taxon>
        <taxon>Magnoliopsida</taxon>
        <taxon>eudicotyledons</taxon>
        <taxon>Gunneridae</taxon>
        <taxon>Pentapetalae</taxon>
        <taxon>asterids</taxon>
        <taxon>campanulids</taxon>
        <taxon>Asterales</taxon>
        <taxon>Asteraceae</taxon>
        <taxon>Asteroideae</taxon>
        <taxon>Heliantheae alliance</taxon>
        <taxon>Tageteae</taxon>
        <taxon>Tagetes</taxon>
    </lineage>
</organism>
<dbReference type="EMBL" id="JAUHHV010000008">
    <property type="protein sequence ID" value="KAK1415200.1"/>
    <property type="molecule type" value="Genomic_DNA"/>
</dbReference>
<feature type="compositionally biased region" description="Low complexity" evidence="1">
    <location>
        <begin position="35"/>
        <end position="52"/>
    </location>
</feature>
<sequence>MDYIKEKSNPNPNQFSLFSFHTIPSASIDDRPIFSTSPTPSSSYRLTVHSSSPSSLPKPHHLLRSLLHLRQIQLQWTILMEMQTAMIVN</sequence>
<dbReference type="AlphaFoldDB" id="A0AAD8NGJ7"/>